<dbReference type="Proteomes" id="UP000643403">
    <property type="component" value="Unassembled WGS sequence"/>
</dbReference>
<reference evidence="8" key="1">
    <citation type="journal article" date="2019" name="Int. J. Syst. Evol. Microbiol.">
        <title>The Global Catalogue of Microorganisms (GCM) 10K type strain sequencing project: providing services to taxonomists for standard genome sequencing and annotation.</title>
        <authorList>
            <consortium name="The Broad Institute Genomics Platform"/>
            <consortium name="The Broad Institute Genome Sequencing Center for Infectious Disease"/>
            <person name="Wu L."/>
            <person name="Ma J."/>
        </authorList>
    </citation>
    <scope>NUCLEOTIDE SEQUENCE [LARGE SCALE GENOMIC DNA]</scope>
    <source>
        <strain evidence="8">KCTC 22558</strain>
    </source>
</reference>
<evidence type="ECO:0000313" key="8">
    <source>
        <dbReference type="Proteomes" id="UP000643403"/>
    </source>
</evidence>
<proteinExistence type="predicted"/>
<keyword evidence="4 6" id="KW-0472">Membrane</keyword>
<sequence length="150" mass="16150">MSDIPETPGDATPPPPYTAPNNHASGRSAEERQWAMFAHLSALVGGLVTAGWAASLGCIIGPLVIWMMKKETMPFVDDQGKEALNFNITVGIVFLVLWVLTFMTLGIGILLTGPLMLIVGLAWLVVTIIAAIKANEGVAYRYPFALRLVK</sequence>
<organism evidence="7 8">
    <name type="scientific">Cognatilysobacter xinjiangensis</name>
    <dbReference type="NCBI Taxonomy" id="546892"/>
    <lineage>
        <taxon>Bacteria</taxon>
        <taxon>Pseudomonadati</taxon>
        <taxon>Pseudomonadota</taxon>
        <taxon>Gammaproteobacteria</taxon>
        <taxon>Lysobacterales</taxon>
        <taxon>Lysobacteraceae</taxon>
        <taxon>Cognatilysobacter</taxon>
    </lineage>
</organism>
<feature type="transmembrane region" description="Helical" evidence="6">
    <location>
        <begin position="86"/>
        <end position="109"/>
    </location>
</feature>
<evidence type="ECO:0000256" key="2">
    <source>
        <dbReference type="ARBA" id="ARBA00022692"/>
    </source>
</evidence>
<dbReference type="Pfam" id="PF09685">
    <property type="entry name" value="MamF_MmsF"/>
    <property type="match status" value="1"/>
</dbReference>
<dbReference type="InterPro" id="IPR019109">
    <property type="entry name" value="MamF_MmsF"/>
</dbReference>
<keyword evidence="3 6" id="KW-1133">Transmembrane helix</keyword>
<evidence type="ECO:0000256" key="4">
    <source>
        <dbReference type="ARBA" id="ARBA00023136"/>
    </source>
</evidence>
<protein>
    <recommendedName>
        <fullName evidence="9">Orotate phosphoribosyltransferase</fullName>
    </recommendedName>
</protein>
<feature type="transmembrane region" description="Helical" evidence="6">
    <location>
        <begin position="115"/>
        <end position="132"/>
    </location>
</feature>
<evidence type="ECO:0000256" key="3">
    <source>
        <dbReference type="ARBA" id="ARBA00022989"/>
    </source>
</evidence>
<dbReference type="EMBL" id="BMXY01000001">
    <property type="protein sequence ID" value="GGZ54997.1"/>
    <property type="molecule type" value="Genomic_DNA"/>
</dbReference>
<dbReference type="RefSeq" id="WP_268244845.1">
    <property type="nucleotide sequence ID" value="NZ_BMXY01000001.1"/>
</dbReference>
<evidence type="ECO:0000256" key="1">
    <source>
        <dbReference type="ARBA" id="ARBA00004141"/>
    </source>
</evidence>
<evidence type="ECO:0000256" key="5">
    <source>
        <dbReference type="SAM" id="MobiDB-lite"/>
    </source>
</evidence>
<feature type="transmembrane region" description="Helical" evidence="6">
    <location>
        <begin position="42"/>
        <end position="65"/>
    </location>
</feature>
<keyword evidence="2 6" id="KW-0812">Transmembrane</keyword>
<comment type="caution">
    <text evidence="7">The sequence shown here is derived from an EMBL/GenBank/DDBJ whole genome shotgun (WGS) entry which is preliminary data.</text>
</comment>
<evidence type="ECO:0008006" key="9">
    <source>
        <dbReference type="Google" id="ProtNLM"/>
    </source>
</evidence>
<keyword evidence="8" id="KW-1185">Reference proteome</keyword>
<feature type="compositionally biased region" description="Low complexity" evidence="5">
    <location>
        <begin position="1"/>
        <end position="10"/>
    </location>
</feature>
<comment type="subcellular location">
    <subcellularLocation>
        <location evidence="1">Membrane</location>
        <topology evidence="1">Multi-pass membrane protein</topology>
    </subcellularLocation>
</comment>
<gene>
    <name evidence="7" type="ORF">GCM10008101_05500</name>
</gene>
<accession>A0ABQ3BRA4</accession>
<evidence type="ECO:0000256" key="6">
    <source>
        <dbReference type="SAM" id="Phobius"/>
    </source>
</evidence>
<evidence type="ECO:0000313" key="7">
    <source>
        <dbReference type="EMBL" id="GGZ54997.1"/>
    </source>
</evidence>
<name>A0ABQ3BRA4_9GAMM</name>
<feature type="region of interest" description="Disordered" evidence="5">
    <location>
        <begin position="1"/>
        <end position="25"/>
    </location>
</feature>